<gene>
    <name evidence="1" type="ORF">LCGC14_2833870</name>
</gene>
<protein>
    <submittedName>
        <fullName evidence="1">Uncharacterized protein</fullName>
    </submittedName>
</protein>
<proteinExistence type="predicted"/>
<name>A0A0F8YZZ4_9ZZZZ</name>
<dbReference type="AlphaFoldDB" id="A0A0F8YZZ4"/>
<comment type="caution">
    <text evidence="1">The sequence shown here is derived from an EMBL/GenBank/DDBJ whole genome shotgun (WGS) entry which is preliminary data.</text>
</comment>
<sequence length="58" mass="7032">MNLHWDTLHEQSREEILANACINTRFAHYEWDEMELWIQQIIKANMQFRSRGTVLIIS</sequence>
<dbReference type="EMBL" id="LAZR01054045">
    <property type="protein sequence ID" value="KKK79405.1"/>
    <property type="molecule type" value="Genomic_DNA"/>
</dbReference>
<reference evidence="1" key="1">
    <citation type="journal article" date="2015" name="Nature">
        <title>Complex archaea that bridge the gap between prokaryotes and eukaryotes.</title>
        <authorList>
            <person name="Spang A."/>
            <person name="Saw J.H."/>
            <person name="Jorgensen S.L."/>
            <person name="Zaremba-Niedzwiedzka K."/>
            <person name="Martijn J."/>
            <person name="Lind A.E."/>
            <person name="van Eijk R."/>
            <person name="Schleper C."/>
            <person name="Guy L."/>
            <person name="Ettema T.J."/>
        </authorList>
    </citation>
    <scope>NUCLEOTIDE SEQUENCE</scope>
</reference>
<evidence type="ECO:0000313" key="1">
    <source>
        <dbReference type="EMBL" id="KKK79405.1"/>
    </source>
</evidence>
<organism evidence="1">
    <name type="scientific">marine sediment metagenome</name>
    <dbReference type="NCBI Taxonomy" id="412755"/>
    <lineage>
        <taxon>unclassified sequences</taxon>
        <taxon>metagenomes</taxon>
        <taxon>ecological metagenomes</taxon>
    </lineage>
</organism>
<accession>A0A0F8YZZ4</accession>